<name>A0ABR8XPG8_9BACL</name>
<evidence type="ECO:0000313" key="2">
    <source>
        <dbReference type="Proteomes" id="UP000600565"/>
    </source>
</evidence>
<evidence type="ECO:0000313" key="1">
    <source>
        <dbReference type="EMBL" id="MBD8033837.1"/>
    </source>
</evidence>
<reference evidence="1 2" key="1">
    <citation type="submission" date="2020-08" db="EMBL/GenBank/DDBJ databases">
        <title>A Genomic Blueprint of the Chicken Gut Microbiome.</title>
        <authorList>
            <person name="Gilroy R."/>
            <person name="Ravi A."/>
            <person name="Getino M."/>
            <person name="Pursley I."/>
            <person name="Horton D.L."/>
            <person name="Alikhan N.-F."/>
            <person name="Baker D."/>
            <person name="Gharbi K."/>
            <person name="Hall N."/>
            <person name="Watson M."/>
            <person name="Adriaenssens E.M."/>
            <person name="Foster-Nyarko E."/>
            <person name="Jarju S."/>
            <person name="Secka A."/>
            <person name="Antonio M."/>
            <person name="Oren A."/>
            <person name="Chaudhuri R."/>
            <person name="La Ragione R.M."/>
            <person name="Hildebrand F."/>
            <person name="Pallen M.J."/>
        </authorList>
    </citation>
    <scope>NUCLEOTIDE SEQUENCE [LARGE SCALE GENOMIC DNA]</scope>
    <source>
        <strain evidence="1 2">Sa1YVA6</strain>
    </source>
</reference>
<comment type="caution">
    <text evidence="1">The sequence shown here is derived from an EMBL/GenBank/DDBJ whole genome shotgun (WGS) entry which is preliminary data.</text>
</comment>
<protein>
    <submittedName>
        <fullName evidence="1">L-2-amino-thiazoline-4-carboxylic acid hydrolase</fullName>
    </submittedName>
</protein>
<sequence>MEQQPVSIKPYSMEYMTAMLFTQIETNAKEAFGQEVIPLIQNAINSFGYYNAEQIAIKATLEGSIHSLYDYIPTDHQATDNYENATPFALFAKLFAQVTKQIVDRYGNEGGEVIKKSVWQFGQKRGRGIAQRARINGQENTVENYIPNYDMGRSELFVMEDNYTPNELEQTFTGCPLGQQWADDNMHEYGILYCQVIDNSIAYGYNNKFDVIHDQYLLREGQCHFRFQMKEKGIDPLYD</sequence>
<dbReference type="Pfam" id="PF14196">
    <property type="entry name" value="ATC_hydrolase"/>
    <property type="match status" value="1"/>
</dbReference>
<dbReference type="InterPro" id="IPR026002">
    <property type="entry name" value="ATC_hydrolase-like"/>
</dbReference>
<keyword evidence="1" id="KW-0378">Hydrolase</keyword>
<dbReference type="GO" id="GO:0016787">
    <property type="term" value="F:hydrolase activity"/>
    <property type="evidence" value="ECO:0007669"/>
    <property type="project" value="UniProtKB-KW"/>
</dbReference>
<dbReference type="EMBL" id="JACSPW010000011">
    <property type="protein sequence ID" value="MBD8033837.1"/>
    <property type="molecule type" value="Genomic_DNA"/>
</dbReference>
<organism evidence="1 2">
    <name type="scientific">Solibacillus merdavium</name>
    <dbReference type="NCBI Taxonomy" id="2762218"/>
    <lineage>
        <taxon>Bacteria</taxon>
        <taxon>Bacillati</taxon>
        <taxon>Bacillota</taxon>
        <taxon>Bacilli</taxon>
        <taxon>Bacillales</taxon>
        <taxon>Caryophanaceae</taxon>
        <taxon>Solibacillus</taxon>
    </lineage>
</organism>
<proteinExistence type="predicted"/>
<dbReference type="Proteomes" id="UP000600565">
    <property type="component" value="Unassembled WGS sequence"/>
</dbReference>
<keyword evidence="2" id="KW-1185">Reference proteome</keyword>
<accession>A0ABR8XPG8</accession>
<gene>
    <name evidence="1" type="ORF">H9632_12270</name>
</gene>
<dbReference type="RefSeq" id="WP_191704359.1">
    <property type="nucleotide sequence ID" value="NZ_JACSPW010000011.1"/>
</dbReference>